<dbReference type="SMART" id="SM00909">
    <property type="entry name" value="Germane"/>
    <property type="match status" value="1"/>
</dbReference>
<organism evidence="3 4">
    <name type="scientific">Planomonospora venezuelensis</name>
    <dbReference type="NCBI Taxonomy" id="1999"/>
    <lineage>
        <taxon>Bacteria</taxon>
        <taxon>Bacillati</taxon>
        <taxon>Actinomycetota</taxon>
        <taxon>Actinomycetes</taxon>
        <taxon>Streptosporangiales</taxon>
        <taxon>Streptosporangiaceae</taxon>
        <taxon>Planomonospora</taxon>
    </lineage>
</organism>
<dbReference type="InterPro" id="IPR059026">
    <property type="entry name" value="LpqB_N"/>
</dbReference>
<dbReference type="InterPro" id="IPR019606">
    <property type="entry name" value="GerMN"/>
</dbReference>
<feature type="region of interest" description="Disordered" evidence="1">
    <location>
        <begin position="1"/>
        <end position="20"/>
    </location>
</feature>
<dbReference type="AlphaFoldDB" id="A0A841CXG9"/>
<gene>
    <name evidence="3" type="ORF">FHS22_001359</name>
</gene>
<sequence length="613" mass="65750">MPTRESGPARESGAGGPRRGRGLRAAAAALAALMLVCATGACAVIPTGVRAGAVEDAGRGNPLDSPYARGIAMPPNDEWDPEQLVRGFLAAMASTGDPGHAVARQYLTGGFAGRWRPSGEVTIYEQDGIEADEPVADDTTEVRVTLKGTVTATIGRDGLYRPSSGDLREPFTLVRDGGKRWRIDAGPDGLLLSKADAERAYRGVDLYFLDSKRKGLVIDQVQIPVNPASTRAKATVERLLAGASGALQGAVQTAFAQDTRLIDVTTENDRVVVNLTKRVSSDNVAAMSAQLSWTLSEIVSGSSFEVRVNGESYYPGSPLMIDAQKQLGFDPWTTPADVRPIYLQDGTLHQLGKENVGEPVAGEAGAEKSPRIRPAVSGHVLKQVAALSEDRRSISVVPLVPDGQWKEWVTGTDLAPPSWDRYHSLWTVTHPEPGTSVVLRHYYDDAKQEVKQYRVSAHDLDEVEVTALKVARDGVHVAVAVRDGQGDEEVMIGTVVGEGAGSRIDNLWPVDRVDDKQKIKDIAWKDGKTLYVLTGKSELLEASLTGESKPLVPYAGIESITALDRALLAGAADGKKRQILYWDSAKWQPLVKDENGSTGFVEDGPSHPAFPLG</sequence>
<protein>
    <recommendedName>
        <fullName evidence="2">GerMN domain-containing protein</fullName>
    </recommendedName>
</protein>
<dbReference type="Pfam" id="PF10647">
    <property type="entry name" value="Gmad1"/>
    <property type="match status" value="1"/>
</dbReference>
<name>A0A841CXG9_PLAVE</name>
<dbReference type="Pfam" id="PF25976">
    <property type="entry name" value="LpqB_N"/>
    <property type="match status" value="1"/>
</dbReference>
<feature type="compositionally biased region" description="Low complexity" evidence="1">
    <location>
        <begin position="1"/>
        <end position="12"/>
    </location>
</feature>
<dbReference type="Pfam" id="PF10646">
    <property type="entry name" value="Germane"/>
    <property type="match status" value="1"/>
</dbReference>
<accession>A0A841CXG9</accession>
<dbReference type="Proteomes" id="UP000562352">
    <property type="component" value="Unassembled WGS sequence"/>
</dbReference>
<dbReference type="InterPro" id="IPR018910">
    <property type="entry name" value="LpqB_C"/>
</dbReference>
<comment type="caution">
    <text evidence="3">The sequence shown here is derived from an EMBL/GenBank/DDBJ whole genome shotgun (WGS) entry which is preliminary data.</text>
</comment>
<dbReference type="EMBL" id="JACHJJ010000003">
    <property type="protein sequence ID" value="MBB5962100.1"/>
    <property type="molecule type" value="Genomic_DNA"/>
</dbReference>
<evidence type="ECO:0000313" key="3">
    <source>
        <dbReference type="EMBL" id="MBB5962100.1"/>
    </source>
</evidence>
<keyword evidence="4" id="KW-1185">Reference proteome</keyword>
<proteinExistence type="predicted"/>
<dbReference type="RefSeq" id="WP_184939366.1">
    <property type="nucleotide sequence ID" value="NZ_BAAAWZ010000001.1"/>
</dbReference>
<evidence type="ECO:0000313" key="4">
    <source>
        <dbReference type="Proteomes" id="UP000562352"/>
    </source>
</evidence>
<feature type="domain" description="GerMN" evidence="2">
    <location>
        <begin position="232"/>
        <end position="317"/>
    </location>
</feature>
<reference evidence="3 4" key="1">
    <citation type="submission" date="2020-08" db="EMBL/GenBank/DDBJ databases">
        <title>Genomic Encyclopedia of Type Strains, Phase III (KMG-III): the genomes of soil and plant-associated and newly described type strains.</title>
        <authorList>
            <person name="Whitman W."/>
        </authorList>
    </citation>
    <scope>NUCLEOTIDE SEQUENCE [LARGE SCALE GENOMIC DNA]</scope>
    <source>
        <strain evidence="3 4">CECT 3303</strain>
    </source>
</reference>
<evidence type="ECO:0000259" key="2">
    <source>
        <dbReference type="SMART" id="SM00909"/>
    </source>
</evidence>
<evidence type="ECO:0000256" key="1">
    <source>
        <dbReference type="SAM" id="MobiDB-lite"/>
    </source>
</evidence>